<dbReference type="PANTHER" id="PTHR35895:SF1">
    <property type="entry name" value="LIPID-BINDING SERUM GLYCOPROTEIN C-TERMINAL DOMAIN-CONTAINING PROTEIN"/>
    <property type="match status" value="1"/>
</dbReference>
<dbReference type="OrthoDB" id="5540378at2759"/>
<protein>
    <submittedName>
        <fullName evidence="1">Uncharacterized protein</fullName>
    </submittedName>
</protein>
<dbReference type="InterPro" id="IPR046368">
    <property type="entry name" value="Tag1"/>
</dbReference>
<dbReference type="EMBL" id="KV442033">
    <property type="protein sequence ID" value="OAQ30727.1"/>
    <property type="molecule type" value="Genomic_DNA"/>
</dbReference>
<evidence type="ECO:0000313" key="1">
    <source>
        <dbReference type="EMBL" id="OAQ30727.1"/>
    </source>
</evidence>
<proteinExistence type="predicted"/>
<evidence type="ECO:0000313" key="2">
    <source>
        <dbReference type="Proteomes" id="UP000078512"/>
    </source>
</evidence>
<dbReference type="Proteomes" id="UP000078512">
    <property type="component" value="Unassembled WGS sequence"/>
</dbReference>
<gene>
    <name evidence="1" type="ORF">K457DRAFT_124765</name>
</gene>
<dbReference type="GO" id="GO:0000329">
    <property type="term" value="C:fungal-type vacuole membrane"/>
    <property type="evidence" value="ECO:0007669"/>
    <property type="project" value="InterPro"/>
</dbReference>
<organism evidence="1 2">
    <name type="scientific">Linnemannia elongata AG-77</name>
    <dbReference type="NCBI Taxonomy" id="1314771"/>
    <lineage>
        <taxon>Eukaryota</taxon>
        <taxon>Fungi</taxon>
        <taxon>Fungi incertae sedis</taxon>
        <taxon>Mucoromycota</taxon>
        <taxon>Mortierellomycotina</taxon>
        <taxon>Mortierellomycetes</taxon>
        <taxon>Mortierellales</taxon>
        <taxon>Mortierellaceae</taxon>
        <taxon>Linnemannia</taxon>
    </lineage>
</organism>
<sequence>MSPSNNNKASKFASFLAVAGVAGLAILSAPFAPAADAAISFGAASDSPGSIMLGGLSSMVPKPVSPLDKYLIPGLLNLTGVSLAITKPTQIVVGVNGSLNNPLGAFPMNLGNVGLSVFLDDMSLANITTSPLTLPGGIGPLNVSVAIDVPLGSANPALQASINNLVTGFFGGATPSGVPPKLVVSGLTIGGNSLGMAPMTIPTQFKPSGPIKPTNVTAPSNKPPVIGFAGMMNPLINFTMPTLEKVTVKAVTGAQLTAGVAFSWNNPLNVALDIPSVSLDLGLNGTRVFTVNVEAVHLAPGPMKAETFVHLQFNNDPLAAAQLGALVNDFLSGAINQVVNIGNFTFGGPDNTTTPTTIIMNNLFGGLALNLPLMNVSTVAIQQMVTGLIQPYLPIDISNLGAGTGPSIMTYIQSLAISTAPGHTLLIQPQINLPLPFALDLSIPYLALDVNLDGNVLGQLFIADLIGSGSGNVAISVGIGMIFRVPDPAIPPTVAKIVSGLTTGSSLDVTAGISNLALGVSPSDAINTLNNLNLAVPISSIITGHIDVDSIIQKVIAMTSVTIAPNAVSLKIGSLAEMTIHEAAIAVLPNNLVTASINLDMFLGLPVVANIGYFGLQLSLDGANLAGIALNSGLNYAGGRVQMQANTAISVGTGPEIAGKVADLVNAVIAHQAVHSSIGVAGIVIGHSSDDIIDALSQVSVSLPLGGLIGAGATLPPGLLDGILAKLGLSLTDLSLATIPNAGLQVGAKAGFSNPIPISISIPFIGISGGLDKTDIVDVGVNDINMTPGANALQAKVSLNFNNAANAQAKVATFVGEVLGGQLGNTPEAITVHNLRFGASPSDYFDILSQIDISIPSKDIINKANLDAITAKLGINLGQLTGNLMNNLKIGAISANLNKAPIIDLGTSISISNFSLNAAVDIGYFGVDLALDTHNLAHVDVPSITISTANNQLTLGIKASITVQDTPAIQTDIANIFNYFMTNSTTAPVNALVISKPLLGVSTSDNIKTFSLIQFPVALPELLAKARVTIAQLLAGAGGLNMNNIAISGLVLDLNNPSIMSVQGGLQVKNFTLPADISISYVGVSLSLDAVPLADLTVPSLVLSSSNGALSVNFQANLDLQQGQEASTQVAKLVGALLHPGQVAPPTNLVIYNPVFGGDPQHLFHILSQVKVPIALAPYLQKIGAILNGGLAGGSNLLAGLDIGALKVNLNTPQTIGIDAAITLKNVTIPAEIKLNYVGVNLAITTIGLAQVSIPQFTLKPVDGALTISAHIEVAMLTSKELTGAISNLIGAVMNNVTTPATNLVVSGAVFGGSPTNVFTILQGIAIPIDIAPIINKLPALIASQGSLLNRIAVSDLILDLNSPQTIGLDAGILVKNVSLPAQIELNYVGVDLAINAIPLAKVFVPQFTFAPQGADLALKVHVNVDLLNSPGLTQTIGGLVGAILGNQTLPATNLVLSGAVFGASPTNVFTFLQGVVIPVDVTSIINKLPAMIGGQGSLLDRVAISNLALDLNSPQVVGIDAGILVKNISLPAQIKLNYVGANININTIPLAKVAIPQFSLAPSGTDLALKAKINVDLISSPELSQAISGLIGGILNNQTLPATKLVLSGAVFGGSATNVFTILQGLAIPIDISPYIAKIGGMLGGAGSLLNGIGLSGLAIDLNQAPNIGVDANIAIQNLALPAQLSVGYVGLSVAVNSVPLVKVGIPKIVLGTSGTALTIGTHVDVTLQESDNAQALVAGLVNAVIAGQVPQGTVTISNIGFGPSESNVYTILQGVQIPIPISKILSLAPAGGAGNATSILDKLSLESADINMKNPPSVGADVAIALLGYQFDAKLLLNYVSVSAFLDTTPLATVSIPGISLSSGNNQVALKANALVNLASGSDIQTKVAAIADEIMGKGTSQNVNLVVSNIAFGGSASNTFHILDKIKVSVPLAPYIKQLTGIVGGGNSTLPGGAAPSFSITQLDISAPGPRDLSIAIGASIGGIGSKISVDMPYIAAKVKAVGIGLVNPVINNLSLKNGNVGLTLALPFQPAAGAIVGMMSTPVSQLLFSQVSKIPGDVVIDSIAFGASAGQAYDIAGKVSLGIQMDAVFQKAQAYINAHNPLHVNDMNTVLTTSGIQATIVVPGIPLGGIPLKMNFPISLQGQYKRDPFLAIQATSMSLNGSPWALGAGIQVIQPAFSTAMQGILPNALTWKNALQDVTLAGITLGQFTVLNQLTITPPEVTLWSPISLPLDALKLHLTPFGLDFAAAFVNKGPLQVDMGSLDVSVMTKDVQIMEITNIGGPIHLNNGLQAGGNNRINLNASLKFNFLQFFTILASLFTPSDFHFKFRMLTSSGQPMPWLEDALNGVPEVIFQNLLPILAKALQNINFTL</sequence>
<reference evidence="1 2" key="1">
    <citation type="submission" date="2016-05" db="EMBL/GenBank/DDBJ databases">
        <title>Genome sequencing reveals origins of a unique bacterial endosymbiosis in the earliest lineages of terrestrial Fungi.</title>
        <authorList>
            <consortium name="DOE Joint Genome Institute"/>
            <person name="Uehling J."/>
            <person name="Gryganskyi A."/>
            <person name="Hameed K."/>
            <person name="Tschaplinski T."/>
            <person name="Misztal P."/>
            <person name="Wu S."/>
            <person name="Desiro A."/>
            <person name="Vande Pol N."/>
            <person name="Du Z.-Y."/>
            <person name="Zienkiewicz A."/>
            <person name="Zienkiewicz K."/>
            <person name="Morin E."/>
            <person name="Tisserant E."/>
            <person name="Splivallo R."/>
            <person name="Hainaut M."/>
            <person name="Henrissat B."/>
            <person name="Ohm R."/>
            <person name="Kuo A."/>
            <person name="Yan J."/>
            <person name="Lipzen A."/>
            <person name="Nolan M."/>
            <person name="Labutti K."/>
            <person name="Barry K."/>
            <person name="Goldstein A."/>
            <person name="Labbe J."/>
            <person name="Schadt C."/>
            <person name="Tuskan G."/>
            <person name="Grigoriev I."/>
            <person name="Martin F."/>
            <person name="Vilgalys R."/>
            <person name="Bonito G."/>
        </authorList>
    </citation>
    <scope>NUCLEOTIDE SEQUENCE [LARGE SCALE GENOMIC DNA]</scope>
    <source>
        <strain evidence="1 2">AG-77</strain>
    </source>
</reference>
<name>A0A197JZF1_9FUNG</name>
<dbReference type="STRING" id="1314771.A0A197JZF1"/>
<accession>A0A197JZF1</accession>
<dbReference type="PANTHER" id="PTHR35895">
    <property type="entry name" value="CHROMOSOME 16, WHOLE GENOME SHOTGUN SEQUENCE"/>
    <property type="match status" value="1"/>
</dbReference>
<keyword evidence="2" id="KW-1185">Reference proteome</keyword>